<dbReference type="PANTHER" id="PTHR21054">
    <property type="entry name" value="ZINC METALLOPROTEINASE-RELATED"/>
    <property type="match status" value="1"/>
</dbReference>
<dbReference type="AlphaFoldDB" id="A0A1L9TU41"/>
<dbReference type="VEuPathDB" id="FungiDB:ASPSYDRAFT_41664"/>
<dbReference type="InterPro" id="IPR021917">
    <property type="entry name" value="Unchr_Zn-peptidase-like"/>
</dbReference>
<gene>
    <name evidence="2" type="ORF">ASPSYDRAFT_41664</name>
</gene>
<dbReference type="PANTHER" id="PTHR21054:SF2">
    <property type="entry name" value="MIP04191P"/>
    <property type="match status" value="1"/>
</dbReference>
<evidence type="ECO:0008006" key="4">
    <source>
        <dbReference type="Google" id="ProtNLM"/>
    </source>
</evidence>
<feature type="region of interest" description="Disordered" evidence="1">
    <location>
        <begin position="1"/>
        <end position="22"/>
    </location>
</feature>
<dbReference type="EMBL" id="KV878583">
    <property type="protein sequence ID" value="OJJ62957.1"/>
    <property type="molecule type" value="Genomic_DNA"/>
</dbReference>
<evidence type="ECO:0000313" key="3">
    <source>
        <dbReference type="Proteomes" id="UP000184356"/>
    </source>
</evidence>
<sequence>MTKRSETPSTRNPPKRRVKPTSVEKREFKVTSVTDGEQVHQSCIAIHGECQIFDYAYETNFVSVSVTDSFNKSQPVHHWPLHNGHWKALAMLAPGVNKIILQLHHAGGIHDSVQLILNYIPLLQLPPLHLAILVACDSPLLTDCPPSKYGAVSTAHSGIDAAIAKFRMAAYMWQALTAEDFRQKGLGRRTFRLDEEWGVDTTMRAGHNGENPTGLIPKVHIIRSDKTVAELRDPQVAQQNRRGNDRDALHGYFEAALLKSGPPFESKTQPVVAGMLLDSHYDVERSLLLGHAALGCHKPYGLSLGIFGSHLTYSWPRFLEEIPACLTDLRYPGDNVSNDNWECRTASAACFVGQGAFFHEVGHAFGAGHTTGIMARGYSKSWAMNFIEHERNDGITNKAKWDLSDVLKFKLLPHFALPGDEYPVSNEFKNATVSIAANSEMQSSLVEEGHRDYEPDAIIKISCKAGLAQVKVQNGLDDPKEYNFINEEANYGPPSTLHIDTTVEQFDRRQQLYITTLGMNGTERIFPNAWQLLQQKPYVRIPGSTLVLRKHSVASDSFREDDVVQFIPWAVLLKYRSKKDGELYRATSIDLRVGSTMDGAVVHYEDGSHQNCGPARNAHRGGEHRFGGHASEAHDIPAGETIFRVLVCKNRKEWGSLSGIRMTLSNRKEWGCLNDDWDEDDEQSEQEEDDPVFELKPRYDEEIVGFFGHSDRNSGFTYQFGILTAPIGVDLPDVVYDMPELSNL</sequence>
<dbReference type="GeneID" id="63762394"/>
<keyword evidence="3" id="KW-1185">Reference proteome</keyword>
<dbReference type="Proteomes" id="UP000184356">
    <property type="component" value="Unassembled WGS sequence"/>
</dbReference>
<name>A0A1L9TU41_9EURO</name>
<organism evidence="2 3">
    <name type="scientific">Aspergillus sydowii CBS 593.65</name>
    <dbReference type="NCBI Taxonomy" id="1036612"/>
    <lineage>
        <taxon>Eukaryota</taxon>
        <taxon>Fungi</taxon>
        <taxon>Dikarya</taxon>
        <taxon>Ascomycota</taxon>
        <taxon>Pezizomycotina</taxon>
        <taxon>Eurotiomycetes</taxon>
        <taxon>Eurotiomycetidae</taxon>
        <taxon>Eurotiales</taxon>
        <taxon>Aspergillaceae</taxon>
        <taxon>Aspergillus</taxon>
        <taxon>Aspergillus subgen. Nidulantes</taxon>
    </lineage>
</organism>
<protein>
    <recommendedName>
        <fullName evidence="4">Jacalin-type lectin domain-containing protein</fullName>
    </recommendedName>
</protein>
<dbReference type="GO" id="GO:0005737">
    <property type="term" value="C:cytoplasm"/>
    <property type="evidence" value="ECO:0007669"/>
    <property type="project" value="TreeGrafter"/>
</dbReference>
<evidence type="ECO:0000256" key="1">
    <source>
        <dbReference type="SAM" id="MobiDB-lite"/>
    </source>
</evidence>
<reference evidence="3" key="1">
    <citation type="journal article" date="2017" name="Genome Biol.">
        <title>Comparative genomics reveals high biological diversity and specific adaptations in the industrially and medically important fungal genus Aspergillus.</title>
        <authorList>
            <person name="de Vries R.P."/>
            <person name="Riley R."/>
            <person name="Wiebenga A."/>
            <person name="Aguilar-Osorio G."/>
            <person name="Amillis S."/>
            <person name="Uchima C.A."/>
            <person name="Anderluh G."/>
            <person name="Asadollahi M."/>
            <person name="Askin M."/>
            <person name="Barry K."/>
            <person name="Battaglia E."/>
            <person name="Bayram O."/>
            <person name="Benocci T."/>
            <person name="Braus-Stromeyer S.A."/>
            <person name="Caldana C."/>
            <person name="Canovas D."/>
            <person name="Cerqueira G.C."/>
            <person name="Chen F."/>
            <person name="Chen W."/>
            <person name="Choi C."/>
            <person name="Clum A."/>
            <person name="Dos Santos R.A."/>
            <person name="Damasio A.R."/>
            <person name="Diallinas G."/>
            <person name="Emri T."/>
            <person name="Fekete E."/>
            <person name="Flipphi M."/>
            <person name="Freyberg S."/>
            <person name="Gallo A."/>
            <person name="Gournas C."/>
            <person name="Habgood R."/>
            <person name="Hainaut M."/>
            <person name="Harispe M.L."/>
            <person name="Henrissat B."/>
            <person name="Hilden K.S."/>
            <person name="Hope R."/>
            <person name="Hossain A."/>
            <person name="Karabika E."/>
            <person name="Karaffa L."/>
            <person name="Karanyi Z."/>
            <person name="Krasevec N."/>
            <person name="Kuo A."/>
            <person name="Kusch H."/>
            <person name="LaButti K."/>
            <person name="Lagendijk E.L."/>
            <person name="Lapidus A."/>
            <person name="Levasseur A."/>
            <person name="Lindquist E."/>
            <person name="Lipzen A."/>
            <person name="Logrieco A.F."/>
            <person name="MacCabe A."/>
            <person name="Maekelae M.R."/>
            <person name="Malavazi I."/>
            <person name="Melin P."/>
            <person name="Meyer V."/>
            <person name="Mielnichuk N."/>
            <person name="Miskei M."/>
            <person name="Molnar A.P."/>
            <person name="Mule G."/>
            <person name="Ngan C.Y."/>
            <person name="Orejas M."/>
            <person name="Orosz E."/>
            <person name="Ouedraogo J.P."/>
            <person name="Overkamp K.M."/>
            <person name="Park H.-S."/>
            <person name="Perrone G."/>
            <person name="Piumi F."/>
            <person name="Punt P.J."/>
            <person name="Ram A.F."/>
            <person name="Ramon A."/>
            <person name="Rauscher S."/>
            <person name="Record E."/>
            <person name="Riano-Pachon D.M."/>
            <person name="Robert V."/>
            <person name="Roehrig J."/>
            <person name="Ruller R."/>
            <person name="Salamov A."/>
            <person name="Salih N.S."/>
            <person name="Samson R.A."/>
            <person name="Sandor E."/>
            <person name="Sanguinetti M."/>
            <person name="Schuetze T."/>
            <person name="Sepcic K."/>
            <person name="Shelest E."/>
            <person name="Sherlock G."/>
            <person name="Sophianopoulou V."/>
            <person name="Squina F.M."/>
            <person name="Sun H."/>
            <person name="Susca A."/>
            <person name="Todd R.B."/>
            <person name="Tsang A."/>
            <person name="Unkles S.E."/>
            <person name="van de Wiele N."/>
            <person name="van Rossen-Uffink D."/>
            <person name="Oliveira J.V."/>
            <person name="Vesth T.C."/>
            <person name="Visser J."/>
            <person name="Yu J.-H."/>
            <person name="Zhou M."/>
            <person name="Andersen M.R."/>
            <person name="Archer D.B."/>
            <person name="Baker S.E."/>
            <person name="Benoit I."/>
            <person name="Brakhage A.A."/>
            <person name="Braus G.H."/>
            <person name="Fischer R."/>
            <person name="Frisvad J.C."/>
            <person name="Goldman G.H."/>
            <person name="Houbraken J."/>
            <person name="Oakley B."/>
            <person name="Pocsi I."/>
            <person name="Scazzocchio C."/>
            <person name="Seiboth B."/>
            <person name="vanKuyk P.A."/>
            <person name="Wortman J."/>
            <person name="Dyer P.S."/>
            <person name="Grigoriev I.V."/>
        </authorList>
    </citation>
    <scope>NUCLEOTIDE SEQUENCE [LARGE SCALE GENOMIC DNA]</scope>
    <source>
        <strain evidence="3">CBS 593.65</strain>
    </source>
</reference>
<proteinExistence type="predicted"/>
<dbReference type="RefSeq" id="XP_040706763.1">
    <property type="nucleotide sequence ID" value="XM_040846321.1"/>
</dbReference>
<dbReference type="Pfam" id="PF12044">
    <property type="entry name" value="Metallopep"/>
    <property type="match status" value="1"/>
</dbReference>
<evidence type="ECO:0000313" key="2">
    <source>
        <dbReference type="EMBL" id="OJJ62957.1"/>
    </source>
</evidence>
<dbReference type="InterPro" id="IPR053002">
    <property type="entry name" value="Metalloproteinase_M10B"/>
</dbReference>
<accession>A0A1L9TU41</accession>
<dbReference type="OrthoDB" id="74460at2759"/>